<evidence type="ECO:0000256" key="4">
    <source>
        <dbReference type="ARBA" id="ARBA00022989"/>
    </source>
</evidence>
<evidence type="ECO:0000313" key="11">
    <source>
        <dbReference type="Proteomes" id="UP000811545"/>
    </source>
</evidence>
<evidence type="ECO:0000256" key="5">
    <source>
        <dbReference type="ARBA" id="ARBA00023136"/>
    </source>
</evidence>
<keyword evidence="3 7" id="KW-0812">Transmembrane</keyword>
<evidence type="ECO:0000256" key="7">
    <source>
        <dbReference type="SAM" id="Phobius"/>
    </source>
</evidence>
<dbReference type="PANTHER" id="PTHR30572">
    <property type="entry name" value="MEMBRANE COMPONENT OF TRANSPORTER-RELATED"/>
    <property type="match status" value="1"/>
</dbReference>
<dbReference type="GO" id="GO:0022857">
    <property type="term" value="F:transmembrane transporter activity"/>
    <property type="evidence" value="ECO:0007669"/>
    <property type="project" value="TreeGrafter"/>
</dbReference>
<evidence type="ECO:0000259" key="8">
    <source>
        <dbReference type="Pfam" id="PF02687"/>
    </source>
</evidence>
<feature type="domain" description="ABC3 transporter permease C-terminal" evidence="8">
    <location>
        <begin position="284"/>
        <end position="395"/>
    </location>
</feature>
<keyword evidence="10" id="KW-0547">Nucleotide-binding</keyword>
<accession>A0A9E2F514</accession>
<evidence type="ECO:0000256" key="6">
    <source>
        <dbReference type="ARBA" id="ARBA00038076"/>
    </source>
</evidence>
<dbReference type="Proteomes" id="UP000811545">
    <property type="component" value="Unassembled WGS sequence"/>
</dbReference>
<gene>
    <name evidence="10" type="primary">macB</name>
    <name evidence="10" type="ORF">DDT42_01581</name>
</gene>
<evidence type="ECO:0000259" key="9">
    <source>
        <dbReference type="Pfam" id="PF12704"/>
    </source>
</evidence>
<feature type="domain" description="MacB-like periplasmic core" evidence="9">
    <location>
        <begin position="22"/>
        <end position="247"/>
    </location>
</feature>
<sequence>MNISHTLKIVISSISSNKTRNFLTMLGILIGVFAIVLMVSIGEGVRQEVNKQIEGLGANIIFVTSGNPAQRTESQRMGPPGMGGFMGVTPLTNQDHQALLTIQGIKVSPLISRSGILSYSDLTDTVQVTGTNYTYLEIASLPLLEGEFLSKTDEDALDKEAVIGYRIYTEILNSDALNKTVYINDIPFKVIGVLKERGISMMGDQDSEVFIPFKVMQDMANNENITTINVSVDSQDEIESVKKEITTVLKDIRGTENFRLTTQSQMLEITGTIIGTLNLALGGIAGVSLLVGGIGIMNIMLVSVAERTREIGIRKAVGARRKDVLWQFLLEAIFLALVGGVLGLLFAYIGSLVLKNFDVPSAITFSSIVIALIFSTIIGVIFGVYPAYRAASLEPIVALRYE</sequence>
<dbReference type="GO" id="GO:0005886">
    <property type="term" value="C:plasma membrane"/>
    <property type="evidence" value="ECO:0007669"/>
    <property type="project" value="UniProtKB-SubCell"/>
</dbReference>
<feature type="transmembrane region" description="Helical" evidence="7">
    <location>
        <begin position="324"/>
        <end position="350"/>
    </location>
</feature>
<name>A0A9E2F514_PSYF1</name>
<dbReference type="GO" id="GO:0016787">
    <property type="term" value="F:hydrolase activity"/>
    <property type="evidence" value="ECO:0007669"/>
    <property type="project" value="UniProtKB-KW"/>
</dbReference>
<dbReference type="InterPro" id="IPR050250">
    <property type="entry name" value="Macrolide_Exporter_MacB"/>
</dbReference>
<feature type="transmembrane region" description="Helical" evidence="7">
    <location>
        <begin position="21"/>
        <end position="42"/>
    </location>
</feature>
<dbReference type="InterPro" id="IPR003838">
    <property type="entry name" value="ABC3_permease_C"/>
</dbReference>
<organism evidence="10 11">
    <name type="scientific">Psychracetigena formicireducens</name>
    <dbReference type="NCBI Taxonomy" id="2986056"/>
    <lineage>
        <taxon>Bacteria</taxon>
        <taxon>Bacillati</taxon>
        <taxon>Candidatus Lithacetigenota</taxon>
        <taxon>Candidatus Psychracetigena</taxon>
    </lineage>
</organism>
<comment type="caution">
    <text evidence="10">The sequence shown here is derived from an EMBL/GenBank/DDBJ whole genome shotgun (WGS) entry which is preliminary data.</text>
</comment>
<comment type="subcellular location">
    <subcellularLocation>
        <location evidence="1">Cell membrane</location>
        <topology evidence="1">Multi-pass membrane protein</topology>
    </subcellularLocation>
</comment>
<keyword evidence="10" id="KW-0067">ATP-binding</keyword>
<evidence type="ECO:0000256" key="1">
    <source>
        <dbReference type="ARBA" id="ARBA00004651"/>
    </source>
</evidence>
<dbReference type="EMBL" id="QLTW01000150">
    <property type="protein sequence ID" value="MBT9145706.1"/>
    <property type="molecule type" value="Genomic_DNA"/>
</dbReference>
<feature type="transmembrane region" description="Helical" evidence="7">
    <location>
        <begin position="279"/>
        <end position="304"/>
    </location>
</feature>
<dbReference type="EC" id="3.6.3.-" evidence="10"/>
<keyword evidence="10" id="KW-0378">Hydrolase</keyword>
<comment type="similarity">
    <text evidence="6">Belongs to the ABC-4 integral membrane protein family.</text>
</comment>
<dbReference type="PANTHER" id="PTHR30572:SF4">
    <property type="entry name" value="ABC TRANSPORTER PERMEASE YTRF"/>
    <property type="match status" value="1"/>
</dbReference>
<dbReference type="GO" id="GO:0005524">
    <property type="term" value="F:ATP binding"/>
    <property type="evidence" value="ECO:0007669"/>
    <property type="project" value="UniProtKB-KW"/>
</dbReference>
<feature type="transmembrane region" description="Helical" evidence="7">
    <location>
        <begin position="362"/>
        <end position="385"/>
    </location>
</feature>
<reference evidence="10 11" key="1">
    <citation type="journal article" date="2021" name="bioRxiv">
        <title>Unique metabolic strategies in Hadean analogues reveal hints for primordial physiology.</title>
        <authorList>
            <person name="Nobu M.K."/>
            <person name="Nakai R."/>
            <person name="Tamazawa S."/>
            <person name="Mori H."/>
            <person name="Toyoda A."/>
            <person name="Ijiri A."/>
            <person name="Suzuki S."/>
            <person name="Kurokawa K."/>
            <person name="Kamagata Y."/>
            <person name="Tamaki H."/>
        </authorList>
    </citation>
    <scope>NUCLEOTIDE SEQUENCE [LARGE SCALE GENOMIC DNA]</scope>
    <source>
        <strain evidence="10">BS525</strain>
    </source>
</reference>
<keyword evidence="4 7" id="KW-1133">Transmembrane helix</keyword>
<keyword evidence="5 7" id="KW-0472">Membrane</keyword>
<protein>
    <submittedName>
        <fullName evidence="10">Macrolide export ATP-binding/permease protein MacB</fullName>
        <ecNumber evidence="10">3.6.3.-</ecNumber>
    </submittedName>
</protein>
<evidence type="ECO:0000313" key="10">
    <source>
        <dbReference type="EMBL" id="MBT9145706.1"/>
    </source>
</evidence>
<evidence type="ECO:0000256" key="3">
    <source>
        <dbReference type="ARBA" id="ARBA00022692"/>
    </source>
</evidence>
<dbReference type="AlphaFoldDB" id="A0A9E2F514"/>
<dbReference type="InterPro" id="IPR025857">
    <property type="entry name" value="MacB_PCD"/>
</dbReference>
<dbReference type="Pfam" id="PF02687">
    <property type="entry name" value="FtsX"/>
    <property type="match status" value="1"/>
</dbReference>
<proteinExistence type="inferred from homology"/>
<keyword evidence="2" id="KW-1003">Cell membrane</keyword>
<evidence type="ECO:0000256" key="2">
    <source>
        <dbReference type="ARBA" id="ARBA00022475"/>
    </source>
</evidence>
<dbReference type="Pfam" id="PF12704">
    <property type="entry name" value="MacB_PCD"/>
    <property type="match status" value="1"/>
</dbReference>